<evidence type="ECO:0000313" key="5">
    <source>
        <dbReference type="EMBL" id="OSX63302.1"/>
    </source>
</evidence>
<evidence type="ECO:0000256" key="2">
    <source>
        <dbReference type="ARBA" id="ARBA00023002"/>
    </source>
</evidence>
<evidence type="ECO:0000313" key="6">
    <source>
        <dbReference type="Proteomes" id="UP000194127"/>
    </source>
</evidence>
<name>A0A1X6N4D0_9APHY</name>
<dbReference type="GO" id="GO:0016491">
    <property type="term" value="F:oxidoreductase activity"/>
    <property type="evidence" value="ECO:0007669"/>
    <property type="project" value="UniProtKB-KW"/>
</dbReference>
<comment type="similarity">
    <text evidence="3">Belongs to the ustYa family.</text>
</comment>
<dbReference type="AlphaFoldDB" id="A0A1X6N4D0"/>
<comment type="pathway">
    <text evidence="1">Mycotoxin biosynthesis.</text>
</comment>
<evidence type="ECO:0000256" key="3">
    <source>
        <dbReference type="ARBA" id="ARBA00035112"/>
    </source>
</evidence>
<dbReference type="GO" id="GO:0043386">
    <property type="term" value="P:mycotoxin biosynthetic process"/>
    <property type="evidence" value="ECO:0007669"/>
    <property type="project" value="InterPro"/>
</dbReference>
<evidence type="ECO:0000256" key="1">
    <source>
        <dbReference type="ARBA" id="ARBA00004685"/>
    </source>
</evidence>
<reference evidence="5 6" key="1">
    <citation type="submission" date="2017-04" db="EMBL/GenBank/DDBJ databases">
        <title>Genome Sequence of the Model Brown-Rot Fungus Postia placenta SB12.</title>
        <authorList>
            <consortium name="DOE Joint Genome Institute"/>
            <person name="Gaskell J."/>
            <person name="Kersten P."/>
            <person name="Larrondo L.F."/>
            <person name="Canessa P."/>
            <person name="Martinez D."/>
            <person name="Hibbett D."/>
            <person name="Schmoll M."/>
            <person name="Kubicek C.P."/>
            <person name="Martinez A.T."/>
            <person name="Yadav J."/>
            <person name="Master E."/>
            <person name="Magnuson J.K."/>
            <person name="James T."/>
            <person name="Yaver D."/>
            <person name="Berka R."/>
            <person name="Labutti K."/>
            <person name="Lipzen A."/>
            <person name="Aerts A."/>
            <person name="Barry K."/>
            <person name="Henrissat B."/>
            <person name="Blanchette R."/>
            <person name="Grigoriev I."/>
            <person name="Cullen D."/>
        </authorList>
    </citation>
    <scope>NUCLEOTIDE SEQUENCE [LARGE SCALE GENOMIC DNA]</scope>
    <source>
        <strain evidence="5 6">MAD-698-R-SB12</strain>
    </source>
</reference>
<gene>
    <name evidence="5" type="ORF">POSPLADRAFT_1055358</name>
</gene>
<dbReference type="PANTHER" id="PTHR33365:SF11">
    <property type="entry name" value="TAT PATHWAY SIGNAL SEQUENCE"/>
    <property type="match status" value="1"/>
</dbReference>
<dbReference type="STRING" id="670580.A0A1X6N4D0"/>
<keyword evidence="2" id="KW-0560">Oxidoreductase</keyword>
<feature type="chain" id="PRO_5010867652" description="Oxidase ustYa" evidence="4">
    <location>
        <begin position="29"/>
        <end position="197"/>
    </location>
</feature>
<dbReference type="GeneID" id="36325584"/>
<feature type="signal peptide" evidence="4">
    <location>
        <begin position="1"/>
        <end position="28"/>
    </location>
</feature>
<dbReference type="Proteomes" id="UP000194127">
    <property type="component" value="Unassembled WGS sequence"/>
</dbReference>
<organism evidence="5 6">
    <name type="scientific">Postia placenta MAD-698-R-SB12</name>
    <dbReference type="NCBI Taxonomy" id="670580"/>
    <lineage>
        <taxon>Eukaryota</taxon>
        <taxon>Fungi</taxon>
        <taxon>Dikarya</taxon>
        <taxon>Basidiomycota</taxon>
        <taxon>Agaricomycotina</taxon>
        <taxon>Agaricomycetes</taxon>
        <taxon>Polyporales</taxon>
        <taxon>Adustoporiaceae</taxon>
        <taxon>Rhodonia</taxon>
    </lineage>
</organism>
<evidence type="ECO:0008006" key="7">
    <source>
        <dbReference type="Google" id="ProtNLM"/>
    </source>
</evidence>
<dbReference type="Pfam" id="PF11807">
    <property type="entry name" value="UstYa"/>
    <property type="match status" value="1"/>
</dbReference>
<dbReference type="PANTHER" id="PTHR33365">
    <property type="entry name" value="YALI0B05434P"/>
    <property type="match status" value="1"/>
</dbReference>
<dbReference type="OrthoDB" id="3687641at2759"/>
<protein>
    <recommendedName>
        <fullName evidence="7">Oxidase ustYa</fullName>
    </recommendedName>
</protein>
<dbReference type="RefSeq" id="XP_024340096.1">
    <property type="nucleotide sequence ID" value="XM_024480634.1"/>
</dbReference>
<proteinExistence type="inferred from homology"/>
<dbReference type="EMBL" id="KZ110595">
    <property type="protein sequence ID" value="OSX63302.1"/>
    <property type="molecule type" value="Genomic_DNA"/>
</dbReference>
<accession>A0A1X6N4D0</accession>
<dbReference type="InterPro" id="IPR021765">
    <property type="entry name" value="UstYa-like"/>
</dbReference>
<sequence length="197" mass="22197">MFTSTGSQFFRKAALCALTISSLVNLLAIRSIQKGPTVDDSAYSYIGDDFPTELPIVLDTVEMVFEDFAPDGHFSQTGLNSWLEWHAVDYFPRAHGFVSLGPQGRQFGVSMFHQLHCLEMLRESMINGPDGHAAHCLNFLRQAILCNADTTLETGRGMTHTCRDWTQVYAYIKRNQMSSKWPVSHNNQTEGHVHDKN</sequence>
<evidence type="ECO:0000256" key="4">
    <source>
        <dbReference type="SAM" id="SignalP"/>
    </source>
</evidence>
<keyword evidence="4" id="KW-0732">Signal</keyword>
<keyword evidence="6" id="KW-1185">Reference proteome</keyword>